<proteinExistence type="predicted"/>
<evidence type="ECO:0000313" key="2">
    <source>
        <dbReference type="Proteomes" id="UP001320148"/>
    </source>
</evidence>
<organism evidence="1 2">
    <name type="scientific">Desulfoluna limicola</name>
    <dbReference type="NCBI Taxonomy" id="2810562"/>
    <lineage>
        <taxon>Bacteria</taxon>
        <taxon>Pseudomonadati</taxon>
        <taxon>Thermodesulfobacteriota</taxon>
        <taxon>Desulfobacteria</taxon>
        <taxon>Desulfobacterales</taxon>
        <taxon>Desulfolunaceae</taxon>
        <taxon>Desulfoluna</taxon>
    </lineage>
</organism>
<keyword evidence="2" id="KW-1185">Reference proteome</keyword>
<accession>A0ABM7PCS6</accession>
<name>A0ABM7PCS6_9BACT</name>
<dbReference type="EMBL" id="AP024488">
    <property type="protein sequence ID" value="BCS95380.1"/>
    <property type="molecule type" value="Genomic_DNA"/>
</dbReference>
<protein>
    <submittedName>
        <fullName evidence="1">Uncharacterized protein</fullName>
    </submittedName>
</protein>
<dbReference type="Proteomes" id="UP001320148">
    <property type="component" value="Chromosome"/>
</dbReference>
<evidence type="ECO:0000313" key="1">
    <source>
        <dbReference type="EMBL" id="BCS95380.1"/>
    </source>
</evidence>
<sequence>MCGLKRNQVQSGVRLLCMTMVYDTLMGKSMPYFYACGFSSGWGYMFPVRNDSARKAASGGKVCHLESR</sequence>
<gene>
    <name evidence="1" type="ORF">DSLASN_10120</name>
</gene>
<reference evidence="1 2" key="1">
    <citation type="submission" date="2021-02" db="EMBL/GenBank/DDBJ databases">
        <title>Complete genome of Desulfoluna sp. strain ASN36.</title>
        <authorList>
            <person name="Takahashi A."/>
            <person name="Kojima H."/>
            <person name="Fukui M."/>
        </authorList>
    </citation>
    <scope>NUCLEOTIDE SEQUENCE [LARGE SCALE GENOMIC DNA]</scope>
    <source>
        <strain evidence="1 2">ASN36</strain>
    </source>
</reference>